<dbReference type="PROSITE" id="PS51257">
    <property type="entry name" value="PROKAR_LIPOPROTEIN"/>
    <property type="match status" value="1"/>
</dbReference>
<sequence>MRFLLRAVRFVLPFVVLGACVLVTWYLLKNPPAQEKKEMPPTFVRVEGTVLNKTEYELRVRSQGTVQPRTRSTLLPEVSGKIIEISPSFRPGGFFGQGDVLMRLDPLDYETAIIIAKGALAQAEVMLAEEKARADQAVENWRAMGRTGTPSALVTRAPQVAKAEADVASAKAQIVKAERDLERTTIRAPYACQVLEQAVDVGQFVSQGTILGRIFAVDYVEIRLPLPERESQFLKLPQSFRDQSTATEDGAKVFLKSIVAGKPVAWEGKIVRVEGSLDAETRQATAVAQVTDPYARRADGAPPLTIGAFVEAEISGEPLRDVYIIPRNAVRAGNEIILIDRPQNTLRRLTVDPLVSNEKHIVVSANAAKAPKPGDVLCITPIPFPADGARVLPSIDGQMDAGTAKEGKPAGKEAPPMAKPATT</sequence>
<organism evidence="5 6">
    <name type="scientific">Prosthecobacter algae</name>
    <dbReference type="NCBI Taxonomy" id="1144682"/>
    <lineage>
        <taxon>Bacteria</taxon>
        <taxon>Pseudomonadati</taxon>
        <taxon>Verrucomicrobiota</taxon>
        <taxon>Verrucomicrobiia</taxon>
        <taxon>Verrucomicrobiales</taxon>
        <taxon>Verrucomicrobiaceae</taxon>
        <taxon>Prosthecobacter</taxon>
    </lineage>
</organism>
<dbReference type="Gene3D" id="1.10.287.470">
    <property type="entry name" value="Helix hairpin bin"/>
    <property type="match status" value="1"/>
</dbReference>
<dbReference type="InterPro" id="IPR006143">
    <property type="entry name" value="RND_pump_MFP"/>
</dbReference>
<dbReference type="Proteomes" id="UP001499852">
    <property type="component" value="Unassembled WGS sequence"/>
</dbReference>
<dbReference type="NCBIfam" id="TIGR01730">
    <property type="entry name" value="RND_mfp"/>
    <property type="match status" value="1"/>
</dbReference>
<keyword evidence="4" id="KW-0812">Transmembrane</keyword>
<proteinExistence type="inferred from homology"/>
<keyword evidence="4" id="KW-0472">Membrane</keyword>
<evidence type="ECO:0000256" key="1">
    <source>
        <dbReference type="ARBA" id="ARBA00009477"/>
    </source>
</evidence>
<evidence type="ECO:0000256" key="3">
    <source>
        <dbReference type="SAM" id="MobiDB-lite"/>
    </source>
</evidence>
<feature type="region of interest" description="Disordered" evidence="3">
    <location>
        <begin position="399"/>
        <end position="423"/>
    </location>
</feature>
<feature type="coiled-coil region" evidence="2">
    <location>
        <begin position="120"/>
        <end position="187"/>
    </location>
</feature>
<reference evidence="6" key="1">
    <citation type="journal article" date="2019" name="Int. J. Syst. Evol. Microbiol.">
        <title>The Global Catalogue of Microorganisms (GCM) 10K type strain sequencing project: providing services to taxonomists for standard genome sequencing and annotation.</title>
        <authorList>
            <consortium name="The Broad Institute Genomics Platform"/>
            <consortium name="The Broad Institute Genome Sequencing Center for Infectious Disease"/>
            <person name="Wu L."/>
            <person name="Ma J."/>
        </authorList>
    </citation>
    <scope>NUCLEOTIDE SEQUENCE [LARGE SCALE GENOMIC DNA]</scope>
    <source>
        <strain evidence="6">JCM 18053</strain>
    </source>
</reference>
<dbReference type="EMBL" id="BAABIA010000003">
    <property type="protein sequence ID" value="GAA5138597.1"/>
    <property type="molecule type" value="Genomic_DNA"/>
</dbReference>
<accession>A0ABP9P0S7</accession>
<evidence type="ECO:0000313" key="6">
    <source>
        <dbReference type="Proteomes" id="UP001499852"/>
    </source>
</evidence>
<evidence type="ECO:0000313" key="5">
    <source>
        <dbReference type="EMBL" id="GAA5138597.1"/>
    </source>
</evidence>
<dbReference type="SUPFAM" id="SSF111369">
    <property type="entry name" value="HlyD-like secretion proteins"/>
    <property type="match status" value="1"/>
</dbReference>
<evidence type="ECO:0000256" key="2">
    <source>
        <dbReference type="SAM" id="Coils"/>
    </source>
</evidence>
<keyword evidence="6" id="KW-1185">Reference proteome</keyword>
<dbReference type="PANTHER" id="PTHR30469">
    <property type="entry name" value="MULTIDRUG RESISTANCE PROTEIN MDTA"/>
    <property type="match status" value="1"/>
</dbReference>
<dbReference type="Gene3D" id="2.40.50.100">
    <property type="match status" value="1"/>
</dbReference>
<keyword evidence="2" id="KW-0175">Coiled coil</keyword>
<comment type="similarity">
    <text evidence="1">Belongs to the membrane fusion protein (MFP) (TC 8.A.1) family.</text>
</comment>
<keyword evidence="4" id="KW-1133">Transmembrane helix</keyword>
<dbReference type="Gene3D" id="2.40.30.170">
    <property type="match status" value="1"/>
</dbReference>
<dbReference type="RefSeq" id="WP_345736009.1">
    <property type="nucleotide sequence ID" value="NZ_BAABIA010000003.1"/>
</dbReference>
<dbReference type="PANTHER" id="PTHR30469:SF12">
    <property type="entry name" value="MULTIDRUG RESISTANCE PROTEIN MDTA"/>
    <property type="match status" value="1"/>
</dbReference>
<protein>
    <submittedName>
        <fullName evidence="5">Efflux RND transporter periplasmic adaptor subunit</fullName>
    </submittedName>
</protein>
<gene>
    <name evidence="5" type="ORF">GCM10023213_17690</name>
</gene>
<evidence type="ECO:0000256" key="4">
    <source>
        <dbReference type="SAM" id="Phobius"/>
    </source>
</evidence>
<feature type="transmembrane region" description="Helical" evidence="4">
    <location>
        <begin position="7"/>
        <end position="28"/>
    </location>
</feature>
<name>A0ABP9P0S7_9BACT</name>
<comment type="caution">
    <text evidence="5">The sequence shown here is derived from an EMBL/GenBank/DDBJ whole genome shotgun (WGS) entry which is preliminary data.</text>
</comment>